<reference evidence="2 3" key="1">
    <citation type="submission" date="2016-04" db="EMBL/GenBank/DDBJ databases">
        <title>Genome sequence of Methanobrevibacter cuticularis DSM 11139.</title>
        <authorList>
            <person name="Poehlein A."/>
            <person name="Seedorf H."/>
            <person name="Daniel R."/>
        </authorList>
    </citation>
    <scope>NUCLEOTIDE SEQUENCE [LARGE SCALE GENOMIC DNA]</scope>
    <source>
        <strain evidence="2 3">DSM 11139</strain>
    </source>
</reference>
<evidence type="ECO:0000313" key="3">
    <source>
        <dbReference type="Proteomes" id="UP000077275"/>
    </source>
</evidence>
<dbReference type="EMBL" id="LWMW01000098">
    <property type="protein sequence ID" value="KZX16169.1"/>
    <property type="molecule type" value="Genomic_DNA"/>
</dbReference>
<evidence type="ECO:0000259" key="1">
    <source>
        <dbReference type="Pfam" id="PF13229"/>
    </source>
</evidence>
<dbReference type="STRING" id="47311.MBCUT_10350"/>
<dbReference type="SUPFAM" id="SSF51126">
    <property type="entry name" value="Pectin lyase-like"/>
    <property type="match status" value="1"/>
</dbReference>
<comment type="caution">
    <text evidence="2">The sequence shown here is derived from an EMBL/GenBank/DDBJ whole genome shotgun (WGS) entry which is preliminary data.</text>
</comment>
<gene>
    <name evidence="2" type="ORF">MBCUT_10350</name>
</gene>
<keyword evidence="3" id="KW-1185">Reference proteome</keyword>
<dbReference type="SMART" id="SM00710">
    <property type="entry name" value="PbH1"/>
    <property type="match status" value="11"/>
</dbReference>
<dbReference type="PATRIC" id="fig|47311.3.peg.1142"/>
<dbReference type="InterPro" id="IPR011050">
    <property type="entry name" value="Pectin_lyase_fold/virulence"/>
</dbReference>
<organism evidence="2 3">
    <name type="scientific">Methanobrevibacter cuticularis</name>
    <dbReference type="NCBI Taxonomy" id="47311"/>
    <lineage>
        <taxon>Archaea</taxon>
        <taxon>Methanobacteriati</taxon>
        <taxon>Methanobacteriota</taxon>
        <taxon>Methanomada group</taxon>
        <taxon>Methanobacteria</taxon>
        <taxon>Methanobacteriales</taxon>
        <taxon>Methanobacteriaceae</taxon>
        <taxon>Methanobrevibacter</taxon>
    </lineage>
</organism>
<accession>A0A166E1C5</accession>
<dbReference type="InterPro" id="IPR006626">
    <property type="entry name" value="PbH1"/>
</dbReference>
<dbReference type="Proteomes" id="UP000077275">
    <property type="component" value="Unassembled WGS sequence"/>
</dbReference>
<dbReference type="InterPro" id="IPR039448">
    <property type="entry name" value="Beta_helix"/>
</dbReference>
<dbReference type="AlphaFoldDB" id="A0A166E1C5"/>
<evidence type="ECO:0000313" key="2">
    <source>
        <dbReference type="EMBL" id="KZX16169.1"/>
    </source>
</evidence>
<proteinExistence type="predicted"/>
<dbReference type="RefSeq" id="WP_067259629.1">
    <property type="nucleotide sequence ID" value="NZ_LWMW01000098.1"/>
</dbReference>
<protein>
    <recommendedName>
        <fullName evidence="1">Right handed beta helix domain-containing protein</fullName>
    </recommendedName>
</protein>
<feature type="domain" description="Right handed beta helix" evidence="1">
    <location>
        <begin position="95"/>
        <end position="235"/>
    </location>
</feature>
<dbReference type="Gene3D" id="2.160.20.10">
    <property type="entry name" value="Single-stranded right-handed beta-helix, Pectin lyase-like"/>
    <property type="match status" value="2"/>
</dbReference>
<dbReference type="OrthoDB" id="71598at2157"/>
<name>A0A166E1C5_9EURY</name>
<sequence>MKFKMLCVLLLFLLTLIMAGSVSATEYKVNVGNSTTDIDNIINTMNPTDTLFFEDGVYQNKTVSINKNNITLTANRGKVLFNGSGISYEESAFSLSGSYITIENINISNYYNGISVSSGHNTIKNCDLQYNENGINASGNFNTILSVISSNNKNNGILIVGSDNIVSDCRIYANYDGLWIVGNRNKISNISSYDNKYLYDTTYGIFIYGNDNLISNFTSYNNSMGISVEGSYNSLRNGNTYFNSVGISIEGNYNNVTYCNGSDNTMDGIIIVGNYSNIINSIASNNYFGIFILGRYGNITGCTANYNGQWGIHTASDADPILTGENNVSNSIAIGNNFYGIFLEGGNDCIINSTVAYGMFGIYMSKDNNRIYNSKVSNANYGILIERGSYYNITGNILHDNLVAFIFAEMDSVNNVNIDFNHIFNNTQNFEVGTYYSTSNIIANYNWWGGNPPTNEFQNEVSIQYYIKGVTLTNSSNAYRGTNLTLNYGFVLNDSSVITTLPSFVAYIVYFDNIINLNGSSKGYINVTLNSSNNVFYLFFNNIEFTNFSYVEIPRNANIYVNDASTTFGNQVNIEATFIYNYHTLLSNENLTLNIYGSTYYATTNALGIAVFYNIPSLNTGSFQFTINYTGTYYEVSSVTGNLIVNPINNTLSLEFPNISYVNDNITINISLKESNNPLENVDLRLVIDNKEYNIKTNNEGIAILYHKFNKEGTFEIVVYLNENQYTENNLTKYIYIYKKPSSISMDNYNGIYNKVIYLKATLTHNKQGVKDQYIDFYINNKYIGTGKTNASGIATFSYIVKSTGKITVKAIHKTNDEYFSDVKLSYLNIPKLSIVKLKNTQKIIMQGTGKSKKKTIKLQTIVYNYGPDKTTFKISYKIPKNLKVKKILTSKKLNKATYNKKIRTITWQIKNMGIIKTKKISIKIYLKGNKQAKYSIKPKVQKVNGLKVDYNNVICS</sequence>
<dbReference type="Pfam" id="PF13229">
    <property type="entry name" value="Beta_helix"/>
    <property type="match status" value="1"/>
</dbReference>
<dbReference type="InterPro" id="IPR012334">
    <property type="entry name" value="Pectin_lyas_fold"/>
</dbReference>